<proteinExistence type="inferred from homology"/>
<evidence type="ECO:0000256" key="6">
    <source>
        <dbReference type="RuleBase" id="RU003560"/>
    </source>
</evidence>
<keyword evidence="3 7" id="KW-0032">Aminotransferase</keyword>
<reference evidence="7 8" key="1">
    <citation type="submission" date="2019-03" db="EMBL/GenBank/DDBJ databases">
        <title>Genomic Encyclopedia of Type Strains, Phase IV (KMG-IV): sequencing the most valuable type-strain genomes for metagenomic binning, comparative biology and taxonomic classification.</title>
        <authorList>
            <person name="Goeker M."/>
        </authorList>
    </citation>
    <scope>NUCLEOTIDE SEQUENCE [LARGE SCALE GENOMIC DNA]</scope>
    <source>
        <strain evidence="7 8">DSM 24984</strain>
    </source>
</reference>
<keyword evidence="4 7" id="KW-0808">Transferase</keyword>
<accession>A0A4R1KBT4</accession>
<dbReference type="PROSITE" id="PS00600">
    <property type="entry name" value="AA_TRANSFER_CLASS_3"/>
    <property type="match status" value="1"/>
</dbReference>
<dbReference type="InterPro" id="IPR005814">
    <property type="entry name" value="Aminotrans_3"/>
</dbReference>
<dbReference type="InterPro" id="IPR049704">
    <property type="entry name" value="Aminotrans_3_PPA_site"/>
</dbReference>
<dbReference type="GO" id="GO:0042802">
    <property type="term" value="F:identical protein binding"/>
    <property type="evidence" value="ECO:0007669"/>
    <property type="project" value="TreeGrafter"/>
</dbReference>
<dbReference type="InterPro" id="IPR015422">
    <property type="entry name" value="PyrdxlP-dep_Trfase_small"/>
</dbReference>
<dbReference type="GO" id="GO:0030170">
    <property type="term" value="F:pyridoxal phosphate binding"/>
    <property type="evidence" value="ECO:0007669"/>
    <property type="project" value="InterPro"/>
</dbReference>
<dbReference type="PANTHER" id="PTHR11986">
    <property type="entry name" value="AMINOTRANSFERASE CLASS III"/>
    <property type="match status" value="1"/>
</dbReference>
<evidence type="ECO:0000313" key="7">
    <source>
        <dbReference type="EMBL" id="TCK62048.1"/>
    </source>
</evidence>
<dbReference type="CDD" id="cd00610">
    <property type="entry name" value="OAT_like"/>
    <property type="match status" value="1"/>
</dbReference>
<dbReference type="EMBL" id="SMGG01000003">
    <property type="protein sequence ID" value="TCK62048.1"/>
    <property type="molecule type" value="Genomic_DNA"/>
</dbReference>
<sequence>MLKGDELAQISAPQSEKTKELLLKKEAYVASGISASVPIFIKQAKGAVIEDIDGNRYIDFYAGIGVTTAGHCPEPVVDAIKEQAENLLHSCFMVSMYDSYVELSKKLTEIAPGSFDKKAMLVNSGAEAVENAVKIARAYTGRQGIVCFESGFHGRTLLTMSLTSKVKPYKYGFGPYAPEIYKVPFPNLYRGQLHVGKEDAVKAYLDYFERFFAAEVDPSHIAAIIIEPVQGEGGFNVTPKEYMKGLRELCDKHGILLIADEVQTGFCRTGRMFAMEHYDVSADLITMAKSIASGMPLSAVVGRKEVMDSVGAGRIGGTYGGNPVACRAALATIKYMEDNKLADKSADLGEKIVARVGKLQADFPVIGDIRNLGSMIGIEFIKDTATKEPDKYSVTAIIEECRKEGLLLIGAGIFGNVIRMLPPVVLTDAQFEQAMGIFESAVRKVLSK</sequence>
<evidence type="ECO:0000256" key="1">
    <source>
        <dbReference type="ARBA" id="ARBA00001933"/>
    </source>
</evidence>
<dbReference type="NCBIfam" id="TIGR00700">
    <property type="entry name" value="GABAtrnsam"/>
    <property type="match status" value="1"/>
</dbReference>
<dbReference type="SUPFAM" id="SSF53383">
    <property type="entry name" value="PLP-dependent transferases"/>
    <property type="match status" value="1"/>
</dbReference>
<dbReference type="FunFam" id="3.40.640.10:FF:000013">
    <property type="entry name" value="4-aminobutyrate aminotransferase"/>
    <property type="match status" value="1"/>
</dbReference>
<dbReference type="PANTHER" id="PTHR11986:SF58">
    <property type="entry name" value="LEUCINE_METHIONINE RACEMASE"/>
    <property type="match status" value="1"/>
</dbReference>
<comment type="similarity">
    <text evidence="2 6">Belongs to the class-III pyridoxal-phosphate-dependent aminotransferase family.</text>
</comment>
<dbReference type="InterPro" id="IPR004632">
    <property type="entry name" value="4NH2But_aminotransferase_bac"/>
</dbReference>
<dbReference type="RefSeq" id="WP_132871800.1">
    <property type="nucleotide sequence ID" value="NZ_JAJUHT010000002.1"/>
</dbReference>
<dbReference type="Gene3D" id="3.40.640.10">
    <property type="entry name" value="Type I PLP-dependent aspartate aminotransferase-like (Major domain)"/>
    <property type="match status" value="1"/>
</dbReference>
<dbReference type="PIRSF" id="PIRSF000521">
    <property type="entry name" value="Transaminase_4ab_Lys_Orn"/>
    <property type="match status" value="1"/>
</dbReference>
<name>A0A4R1KBT4_9BACT</name>
<comment type="cofactor">
    <cofactor evidence="1">
        <name>pyridoxal 5'-phosphate</name>
        <dbReference type="ChEBI" id="CHEBI:597326"/>
    </cofactor>
</comment>
<keyword evidence="8" id="KW-1185">Reference proteome</keyword>
<evidence type="ECO:0000256" key="4">
    <source>
        <dbReference type="ARBA" id="ARBA00022679"/>
    </source>
</evidence>
<dbReference type="Proteomes" id="UP000294614">
    <property type="component" value="Unassembled WGS sequence"/>
</dbReference>
<dbReference type="InterPro" id="IPR015424">
    <property type="entry name" value="PyrdxlP-dep_Trfase"/>
</dbReference>
<evidence type="ECO:0000313" key="8">
    <source>
        <dbReference type="Proteomes" id="UP000294614"/>
    </source>
</evidence>
<dbReference type="Pfam" id="PF00202">
    <property type="entry name" value="Aminotran_3"/>
    <property type="match status" value="1"/>
</dbReference>
<gene>
    <name evidence="7" type="ORF">C8D98_0557</name>
</gene>
<keyword evidence="5 6" id="KW-0663">Pyridoxal phosphate</keyword>
<protein>
    <submittedName>
        <fullName evidence="7">4-aminobutyrate aminotransferase</fullName>
    </submittedName>
</protein>
<dbReference type="GO" id="GO:0034386">
    <property type="term" value="F:4-aminobutyrate:2-oxoglutarate transaminase activity"/>
    <property type="evidence" value="ECO:0007669"/>
    <property type="project" value="InterPro"/>
</dbReference>
<dbReference type="Gene3D" id="3.90.1150.10">
    <property type="entry name" value="Aspartate Aminotransferase, domain 1"/>
    <property type="match status" value="1"/>
</dbReference>
<dbReference type="AlphaFoldDB" id="A0A4R1KBT4"/>
<dbReference type="OrthoDB" id="9801052at2"/>
<evidence type="ECO:0000256" key="2">
    <source>
        <dbReference type="ARBA" id="ARBA00008954"/>
    </source>
</evidence>
<dbReference type="InterPro" id="IPR015421">
    <property type="entry name" value="PyrdxlP-dep_Trfase_major"/>
</dbReference>
<comment type="caution">
    <text evidence="7">The sequence shown here is derived from an EMBL/GenBank/DDBJ whole genome shotgun (WGS) entry which is preliminary data.</text>
</comment>
<evidence type="ECO:0000256" key="5">
    <source>
        <dbReference type="ARBA" id="ARBA00022898"/>
    </source>
</evidence>
<dbReference type="GO" id="GO:0009448">
    <property type="term" value="P:gamma-aminobutyric acid metabolic process"/>
    <property type="evidence" value="ECO:0007669"/>
    <property type="project" value="InterPro"/>
</dbReference>
<evidence type="ECO:0000256" key="3">
    <source>
        <dbReference type="ARBA" id="ARBA00022576"/>
    </source>
</evidence>
<organism evidence="7 8">
    <name type="scientific">Seleniivibrio woodruffii</name>
    <dbReference type="NCBI Taxonomy" id="1078050"/>
    <lineage>
        <taxon>Bacteria</taxon>
        <taxon>Pseudomonadati</taxon>
        <taxon>Deferribacterota</taxon>
        <taxon>Deferribacteres</taxon>
        <taxon>Deferribacterales</taxon>
        <taxon>Geovibrionaceae</taxon>
        <taxon>Seleniivibrio</taxon>
    </lineage>
</organism>
<dbReference type="InterPro" id="IPR050103">
    <property type="entry name" value="Class-III_PLP-dep_AT"/>
</dbReference>